<evidence type="ECO:0000256" key="4">
    <source>
        <dbReference type="ARBA" id="ARBA00023157"/>
    </source>
</evidence>
<dbReference type="EMBL" id="FOIB01000017">
    <property type="protein sequence ID" value="SEU41662.1"/>
    <property type="molecule type" value="Genomic_DNA"/>
</dbReference>
<keyword evidence="3" id="KW-0677">Repeat</keyword>
<evidence type="ECO:0000259" key="5">
    <source>
        <dbReference type="PROSITE" id="PS50026"/>
    </source>
</evidence>
<dbReference type="PANTHER" id="PTHR24034:SF89">
    <property type="entry name" value="COMPLEMENT COMPONENT C1Q RECEPTOR"/>
    <property type="match status" value="1"/>
</dbReference>
<keyword evidence="4" id="KW-1015">Disulfide bond</keyword>
<keyword evidence="2" id="KW-0732">Signal</keyword>
<dbReference type="SMART" id="SM00181">
    <property type="entry name" value="EGF"/>
    <property type="match status" value="2"/>
</dbReference>
<dbReference type="InterPro" id="IPR018097">
    <property type="entry name" value="EGF_Ca-bd_CS"/>
</dbReference>
<dbReference type="Proteomes" id="UP000321514">
    <property type="component" value="Unassembled WGS sequence"/>
</dbReference>
<dbReference type="STRING" id="1334629.MFUL124B02_00680"/>
<evidence type="ECO:0000313" key="7">
    <source>
        <dbReference type="EMBL" id="SEU41662.1"/>
    </source>
</evidence>
<dbReference type="Pfam" id="PF07645">
    <property type="entry name" value="EGF_CA"/>
    <property type="match status" value="1"/>
</dbReference>
<dbReference type="Gene3D" id="2.10.25.10">
    <property type="entry name" value="Laminin"/>
    <property type="match status" value="2"/>
</dbReference>
<gene>
    <name evidence="6" type="ORF">MFU01_83550</name>
    <name evidence="7" type="ORF">SAMN05443572_11744</name>
</gene>
<keyword evidence="1" id="KW-0245">EGF-like domain</keyword>
<proteinExistence type="predicted"/>
<dbReference type="InterPro" id="IPR000152">
    <property type="entry name" value="EGF-type_Asp/Asn_hydroxyl_site"/>
</dbReference>
<dbReference type="InterPro" id="IPR049883">
    <property type="entry name" value="NOTCH1_EGF-like"/>
</dbReference>
<dbReference type="SUPFAM" id="SSF57196">
    <property type="entry name" value="EGF/Laminin"/>
    <property type="match status" value="1"/>
</dbReference>
<dbReference type="SMART" id="SM00179">
    <property type="entry name" value="EGF_CA"/>
    <property type="match status" value="2"/>
</dbReference>
<dbReference type="PANTHER" id="PTHR24034">
    <property type="entry name" value="EGF-LIKE DOMAIN-CONTAINING PROTEIN"/>
    <property type="match status" value="1"/>
</dbReference>
<dbReference type="Pfam" id="PF12947">
    <property type="entry name" value="EGF_3"/>
    <property type="match status" value="1"/>
</dbReference>
<dbReference type="PROSITE" id="PS01186">
    <property type="entry name" value="EGF_2"/>
    <property type="match status" value="1"/>
</dbReference>
<dbReference type="PROSITE" id="PS50026">
    <property type="entry name" value="EGF_3"/>
    <property type="match status" value="1"/>
</dbReference>
<feature type="domain" description="EGF-like" evidence="5">
    <location>
        <begin position="224"/>
        <end position="264"/>
    </location>
</feature>
<dbReference type="RefSeq" id="WP_083560868.1">
    <property type="nucleotide sequence ID" value="NZ_BJXR01000078.1"/>
</dbReference>
<dbReference type="FunFam" id="2.10.25.10:FF:000038">
    <property type="entry name" value="Fibrillin 2"/>
    <property type="match status" value="2"/>
</dbReference>
<dbReference type="Proteomes" id="UP000183760">
    <property type="component" value="Unassembled WGS sequence"/>
</dbReference>
<dbReference type="PROSITE" id="PS51257">
    <property type="entry name" value="PROKAR_LIPOPROTEIN"/>
    <property type="match status" value="1"/>
</dbReference>
<dbReference type="InterPro" id="IPR011936">
    <property type="entry name" value="Myxo_disulph_rpt"/>
</dbReference>
<dbReference type="NCBIfam" id="TIGR02232">
    <property type="entry name" value="myxo_disulf_rpt"/>
    <property type="match status" value="1"/>
</dbReference>
<reference evidence="7 8" key="1">
    <citation type="submission" date="2016-10" db="EMBL/GenBank/DDBJ databases">
        <authorList>
            <person name="Varghese N."/>
            <person name="Submissions S."/>
        </authorList>
    </citation>
    <scope>NUCLEOTIDE SEQUENCE [LARGE SCALE GENOMIC DNA]</scope>
    <source>
        <strain evidence="7 8">DSM 16525</strain>
    </source>
</reference>
<accession>A0A511TJC1</accession>
<name>A0A511TJC1_MYXFU</name>
<comment type="caution">
    <text evidence="6">The sequence shown here is derived from an EMBL/GenBank/DDBJ whole genome shotgun (WGS) entry which is preliminary data.</text>
</comment>
<evidence type="ECO:0000313" key="9">
    <source>
        <dbReference type="Proteomes" id="UP000321514"/>
    </source>
</evidence>
<sequence>MKVDRGVSASRWLSAVFAFVVGGCGVALEEDTLPTEDVVTREQALAPNYANAVAQSGVTLVANPQNAVGAPDGQTANFLSLLGGALTLDMGQGEEGTGPLRIYYRGLSLGVVVQVEFRRADMSLIATGQAQLLDVGVGTHSALVPYIQPAAYRYVTLRGALLSLYQVDAVEATGGTGSGMCGDGAVGTGEQCDDGGRVAGDGCSATCQVEPGYTCQGQPSVCHDVNECTNGTAQCSPNAYCTNTPGSYTCTCRPGYSGNGFTCVDIDECALGTDTCQPGEQCVNTPGSFECNPVGCPAPRVQCGAVCADLSSDPNNCGCCGNVCGAGKTCSSGVCVGGGGGGEPLRFTAMWGRDGDADLVVRTPTGRIVSYGNPGPGPSTDQGRFEGDVASGLGPENVAWYEGTTPPAGTYDVCLKAANFHPAASEMTPVHYSVTVKRAGQADQVFTGALKRQDVGDECHPKHHAYVGSIVVVGPH</sequence>
<dbReference type="EMBL" id="BJXR01000078">
    <property type="protein sequence ID" value="GEN13318.1"/>
    <property type="molecule type" value="Genomic_DNA"/>
</dbReference>
<reference evidence="6 9" key="2">
    <citation type="submission" date="2019-07" db="EMBL/GenBank/DDBJ databases">
        <title>Whole genome shotgun sequence of Myxococcus fulvus NBRC 100333.</title>
        <authorList>
            <person name="Hosoyama A."/>
            <person name="Uohara A."/>
            <person name="Ohji S."/>
            <person name="Ichikawa N."/>
        </authorList>
    </citation>
    <scope>NUCLEOTIDE SEQUENCE [LARGE SCALE GENOMIC DNA]</scope>
    <source>
        <strain evidence="6 9">NBRC 100333</strain>
    </source>
</reference>
<dbReference type="AlphaFoldDB" id="A0A511TJC1"/>
<evidence type="ECO:0000256" key="2">
    <source>
        <dbReference type="ARBA" id="ARBA00022729"/>
    </source>
</evidence>
<keyword evidence="8" id="KW-1185">Reference proteome</keyword>
<dbReference type="PROSITE" id="PS01187">
    <property type="entry name" value="EGF_CA"/>
    <property type="match status" value="1"/>
</dbReference>
<dbReference type="InterPro" id="IPR000742">
    <property type="entry name" value="EGF"/>
</dbReference>
<dbReference type="PROSITE" id="PS00010">
    <property type="entry name" value="ASX_HYDROXYL"/>
    <property type="match status" value="1"/>
</dbReference>
<evidence type="ECO:0000313" key="8">
    <source>
        <dbReference type="Proteomes" id="UP000183760"/>
    </source>
</evidence>
<evidence type="ECO:0000256" key="3">
    <source>
        <dbReference type="ARBA" id="ARBA00022737"/>
    </source>
</evidence>
<dbReference type="GO" id="GO:0005509">
    <property type="term" value="F:calcium ion binding"/>
    <property type="evidence" value="ECO:0007669"/>
    <property type="project" value="InterPro"/>
</dbReference>
<dbReference type="OrthoDB" id="5514547at2"/>
<dbReference type="InterPro" id="IPR001881">
    <property type="entry name" value="EGF-like_Ca-bd_dom"/>
</dbReference>
<dbReference type="CDD" id="cd00054">
    <property type="entry name" value="EGF_CA"/>
    <property type="match status" value="2"/>
</dbReference>
<evidence type="ECO:0000313" key="6">
    <source>
        <dbReference type="EMBL" id="GEN13318.1"/>
    </source>
</evidence>
<evidence type="ECO:0000256" key="1">
    <source>
        <dbReference type="ARBA" id="ARBA00022536"/>
    </source>
</evidence>
<protein>
    <submittedName>
        <fullName evidence="7">Myxococcus cysteine-rich repeat-containing protein</fullName>
    </submittedName>
</protein>
<dbReference type="InterPro" id="IPR050751">
    <property type="entry name" value="ECM_structural_protein"/>
</dbReference>
<organism evidence="6 9">
    <name type="scientific">Myxococcus fulvus</name>
    <dbReference type="NCBI Taxonomy" id="33"/>
    <lineage>
        <taxon>Bacteria</taxon>
        <taxon>Pseudomonadati</taxon>
        <taxon>Myxococcota</taxon>
        <taxon>Myxococcia</taxon>
        <taxon>Myxococcales</taxon>
        <taxon>Cystobacterineae</taxon>
        <taxon>Myxococcaceae</taxon>
        <taxon>Myxococcus</taxon>
    </lineage>
</organism>
<dbReference type="InterPro" id="IPR024731">
    <property type="entry name" value="NELL2-like_EGF"/>
</dbReference>